<evidence type="ECO:0000313" key="2">
    <source>
        <dbReference type="EMBL" id="KXA92395.1"/>
    </source>
</evidence>
<feature type="region of interest" description="Disordered" evidence="1">
    <location>
        <begin position="45"/>
        <end position="71"/>
    </location>
</feature>
<name>A0A133UE04_9EURY</name>
<protein>
    <submittedName>
        <fullName evidence="2">Uncharacterized protein</fullName>
    </submittedName>
</protein>
<feature type="compositionally biased region" description="Polar residues" evidence="1">
    <location>
        <begin position="55"/>
        <end position="66"/>
    </location>
</feature>
<comment type="caution">
    <text evidence="2">The sequence shown here is derived from an EMBL/GenBank/DDBJ whole genome shotgun (WGS) entry which is preliminary data.</text>
</comment>
<evidence type="ECO:0000256" key="1">
    <source>
        <dbReference type="SAM" id="MobiDB-lite"/>
    </source>
</evidence>
<gene>
    <name evidence="2" type="ORF">AKJ64_03275</name>
</gene>
<dbReference type="AlphaFoldDB" id="A0A133UE04"/>
<organism evidence="2 3">
    <name type="scientific">candidate division MSBL1 archaeon SCGC-AAA259E17</name>
    <dbReference type="NCBI Taxonomy" id="1698263"/>
    <lineage>
        <taxon>Archaea</taxon>
        <taxon>Methanobacteriati</taxon>
        <taxon>Methanobacteriota</taxon>
        <taxon>candidate division MSBL1</taxon>
    </lineage>
</organism>
<dbReference type="Proteomes" id="UP000070373">
    <property type="component" value="Unassembled WGS sequence"/>
</dbReference>
<evidence type="ECO:0000313" key="3">
    <source>
        <dbReference type="Proteomes" id="UP000070373"/>
    </source>
</evidence>
<reference evidence="2 3" key="1">
    <citation type="journal article" date="2016" name="Sci. Rep.">
        <title>Metabolic traits of an uncultured archaeal lineage -MSBL1- from brine pools of the Red Sea.</title>
        <authorList>
            <person name="Mwirichia R."/>
            <person name="Alam I."/>
            <person name="Rashid M."/>
            <person name="Vinu M."/>
            <person name="Ba-Alawi W."/>
            <person name="Anthony Kamau A."/>
            <person name="Kamanda Ngugi D."/>
            <person name="Goker M."/>
            <person name="Klenk H.P."/>
            <person name="Bajic V."/>
            <person name="Stingl U."/>
        </authorList>
    </citation>
    <scope>NUCLEOTIDE SEQUENCE [LARGE SCALE GENOMIC DNA]</scope>
    <source>
        <strain evidence="2">SCGC-AAA259E17</strain>
    </source>
</reference>
<accession>A0A133UE04</accession>
<keyword evidence="3" id="KW-1185">Reference proteome</keyword>
<proteinExistence type="predicted"/>
<sequence length="115" mass="12711">MLKIMEDELVPNLSKILRENLLESFVFCMAIPKERAPIRKNNAVFLNPKKDSERGSTSSKGNNVTPKSAVIPRGKASVTHKIVTNIKIPKALWAGGSMEVGITEIRARAPKAMKR</sequence>
<dbReference type="EMBL" id="LHXN01000055">
    <property type="protein sequence ID" value="KXA92395.1"/>
    <property type="molecule type" value="Genomic_DNA"/>
</dbReference>